<dbReference type="PIRSF" id="PIRSF004486">
    <property type="entry name" value="MraW"/>
    <property type="match status" value="1"/>
</dbReference>
<organism evidence="7 8">
    <name type="scientific">Aquabacterium lacunae</name>
    <dbReference type="NCBI Taxonomy" id="2528630"/>
    <lineage>
        <taxon>Bacteria</taxon>
        <taxon>Pseudomonadati</taxon>
        <taxon>Pseudomonadota</taxon>
        <taxon>Betaproteobacteria</taxon>
        <taxon>Burkholderiales</taxon>
        <taxon>Aquabacterium</taxon>
    </lineage>
</organism>
<dbReference type="GO" id="GO:0005737">
    <property type="term" value="C:cytoplasm"/>
    <property type="evidence" value="ECO:0007669"/>
    <property type="project" value="UniProtKB-SubCell"/>
</dbReference>
<name>A0A4V2JFH1_9BURK</name>
<protein>
    <recommendedName>
        <fullName evidence="6">Ribosomal RNA small subunit methyltransferase H</fullName>
        <ecNumber evidence="6">2.1.1.199</ecNumber>
    </recommendedName>
    <alternativeName>
        <fullName evidence="6">16S rRNA m(4)C1402 methyltransferase</fullName>
    </alternativeName>
    <alternativeName>
        <fullName evidence="6">rRNA (cytosine-N(4)-)-methyltransferase RsmH</fullName>
    </alternativeName>
</protein>
<evidence type="ECO:0000256" key="3">
    <source>
        <dbReference type="ARBA" id="ARBA00022603"/>
    </source>
</evidence>
<proteinExistence type="inferred from homology"/>
<feature type="binding site" evidence="6">
    <location>
        <position position="63"/>
    </location>
    <ligand>
        <name>S-adenosyl-L-methionine</name>
        <dbReference type="ChEBI" id="CHEBI:59789"/>
    </ligand>
</feature>
<comment type="catalytic activity">
    <reaction evidence="6">
        <text>cytidine(1402) in 16S rRNA + S-adenosyl-L-methionine = N(4)-methylcytidine(1402) in 16S rRNA + S-adenosyl-L-homocysteine + H(+)</text>
        <dbReference type="Rhea" id="RHEA:42928"/>
        <dbReference type="Rhea" id="RHEA-COMP:10286"/>
        <dbReference type="Rhea" id="RHEA-COMP:10287"/>
        <dbReference type="ChEBI" id="CHEBI:15378"/>
        <dbReference type="ChEBI" id="CHEBI:57856"/>
        <dbReference type="ChEBI" id="CHEBI:59789"/>
        <dbReference type="ChEBI" id="CHEBI:74506"/>
        <dbReference type="ChEBI" id="CHEBI:82748"/>
        <dbReference type="EC" id="2.1.1.199"/>
    </reaction>
</comment>
<reference evidence="7 8" key="1">
    <citation type="submission" date="2019-02" db="EMBL/GenBank/DDBJ databases">
        <title>Aquabacterium sp. strain KMB7.</title>
        <authorList>
            <person name="Chen W.-M."/>
        </authorList>
    </citation>
    <scope>NUCLEOTIDE SEQUENCE [LARGE SCALE GENOMIC DNA]</scope>
    <source>
        <strain evidence="7 8">KMB7</strain>
    </source>
</reference>
<evidence type="ECO:0000313" key="8">
    <source>
        <dbReference type="Proteomes" id="UP000292120"/>
    </source>
</evidence>
<sequence>MSDSPTAWQHTTVLLHEAVQGLWDADQGPRAQGLYVDGTFGRGGHSRLILSQLPQGARLLALDRDPDAIAHATQGERAVVDPRFRIEHAAFSTWGEVVSDLGLGSVDGLLLDIGVSSPQIDNPERGFSFRFDAPLDMRMDTTQGESAADYLARASVDELTHIIQTYGEERFARAIAKAVVARRESGHPIRTTGELSSVVAGAVKTREAGQNPATRTFQALRIHVNGELDELQAALEAALKHLAPGGRMAIISFHSLEDRLVKTFIAKHSREEFDRRAPFAEPKPMLLRSIGRIKPSEAEIEANPRARSAVLRVAERTDVPWSPALAGLTSVESSRAHAARVSRRTGGRRG</sequence>
<keyword evidence="5 6" id="KW-0949">S-adenosyl-L-methionine</keyword>
<keyword evidence="8" id="KW-1185">Reference proteome</keyword>
<dbReference type="EMBL" id="SIXI01000005">
    <property type="protein sequence ID" value="TBO29398.1"/>
    <property type="molecule type" value="Genomic_DNA"/>
</dbReference>
<dbReference type="Gene3D" id="3.40.50.150">
    <property type="entry name" value="Vaccinia Virus protein VP39"/>
    <property type="match status" value="1"/>
</dbReference>
<dbReference type="HAMAP" id="MF_01007">
    <property type="entry name" value="16SrRNA_methyltr_H"/>
    <property type="match status" value="1"/>
</dbReference>
<gene>
    <name evidence="6 7" type="primary">rsmH</name>
    <name evidence="7" type="ORF">EYS42_13430</name>
</gene>
<dbReference type="AlphaFoldDB" id="A0A4V2JFH1"/>
<comment type="subcellular location">
    <subcellularLocation>
        <location evidence="6">Cytoplasm</location>
    </subcellularLocation>
</comment>
<evidence type="ECO:0000256" key="1">
    <source>
        <dbReference type="ARBA" id="ARBA00010396"/>
    </source>
</evidence>
<dbReference type="InterPro" id="IPR029063">
    <property type="entry name" value="SAM-dependent_MTases_sf"/>
</dbReference>
<feature type="binding site" evidence="6">
    <location>
        <position position="112"/>
    </location>
    <ligand>
        <name>S-adenosyl-L-methionine</name>
        <dbReference type="ChEBI" id="CHEBI:59789"/>
    </ligand>
</feature>
<keyword evidence="6" id="KW-0963">Cytoplasm</keyword>
<dbReference type="SUPFAM" id="SSF81799">
    <property type="entry name" value="Putative methyltransferase TM0872, insert domain"/>
    <property type="match status" value="1"/>
</dbReference>
<dbReference type="OrthoDB" id="9806637at2"/>
<evidence type="ECO:0000256" key="6">
    <source>
        <dbReference type="HAMAP-Rule" id="MF_01007"/>
    </source>
</evidence>
<feature type="binding site" evidence="6">
    <location>
        <position position="119"/>
    </location>
    <ligand>
        <name>S-adenosyl-L-methionine</name>
        <dbReference type="ChEBI" id="CHEBI:59789"/>
    </ligand>
</feature>
<accession>A0A4V2JFH1</accession>
<evidence type="ECO:0000256" key="4">
    <source>
        <dbReference type="ARBA" id="ARBA00022679"/>
    </source>
</evidence>
<dbReference type="EC" id="2.1.1.199" evidence="6"/>
<dbReference type="NCBIfam" id="TIGR00006">
    <property type="entry name" value="16S rRNA (cytosine(1402)-N(4))-methyltransferase RsmH"/>
    <property type="match status" value="1"/>
</dbReference>
<dbReference type="SUPFAM" id="SSF53335">
    <property type="entry name" value="S-adenosyl-L-methionine-dependent methyltransferases"/>
    <property type="match status" value="1"/>
</dbReference>
<dbReference type="Proteomes" id="UP000292120">
    <property type="component" value="Unassembled WGS sequence"/>
</dbReference>
<keyword evidence="3 6" id="KW-0489">Methyltransferase</keyword>
<evidence type="ECO:0000313" key="7">
    <source>
        <dbReference type="EMBL" id="TBO29398.1"/>
    </source>
</evidence>
<comment type="caution">
    <text evidence="7">The sequence shown here is derived from an EMBL/GenBank/DDBJ whole genome shotgun (WGS) entry which is preliminary data.</text>
</comment>
<keyword evidence="4 6" id="KW-0808">Transferase</keyword>
<feature type="binding site" evidence="6">
    <location>
        <begin position="43"/>
        <end position="45"/>
    </location>
    <ligand>
        <name>S-adenosyl-L-methionine</name>
        <dbReference type="ChEBI" id="CHEBI:59789"/>
    </ligand>
</feature>
<dbReference type="Pfam" id="PF01795">
    <property type="entry name" value="Methyltransf_5"/>
    <property type="match status" value="1"/>
</dbReference>
<dbReference type="PANTHER" id="PTHR11265:SF0">
    <property type="entry name" value="12S RRNA N4-METHYLCYTIDINE METHYLTRANSFERASE"/>
    <property type="match status" value="1"/>
</dbReference>
<feature type="binding site" evidence="6">
    <location>
        <position position="91"/>
    </location>
    <ligand>
        <name>S-adenosyl-L-methionine</name>
        <dbReference type="ChEBI" id="CHEBI:59789"/>
    </ligand>
</feature>
<dbReference type="Gene3D" id="1.10.150.170">
    <property type="entry name" value="Putative methyltransferase TM0872, insert domain"/>
    <property type="match status" value="1"/>
</dbReference>
<dbReference type="GO" id="GO:0071424">
    <property type="term" value="F:rRNA (cytosine-N4-)-methyltransferase activity"/>
    <property type="evidence" value="ECO:0007669"/>
    <property type="project" value="UniProtKB-UniRule"/>
</dbReference>
<comment type="similarity">
    <text evidence="1 6">Belongs to the methyltransferase superfamily. RsmH family.</text>
</comment>
<evidence type="ECO:0000256" key="2">
    <source>
        <dbReference type="ARBA" id="ARBA00022552"/>
    </source>
</evidence>
<evidence type="ECO:0000256" key="5">
    <source>
        <dbReference type="ARBA" id="ARBA00022691"/>
    </source>
</evidence>
<dbReference type="GO" id="GO:0070475">
    <property type="term" value="P:rRNA base methylation"/>
    <property type="evidence" value="ECO:0007669"/>
    <property type="project" value="UniProtKB-UniRule"/>
</dbReference>
<dbReference type="InterPro" id="IPR023397">
    <property type="entry name" value="SAM-dep_MeTrfase_MraW_recog"/>
</dbReference>
<dbReference type="PANTHER" id="PTHR11265">
    <property type="entry name" value="S-ADENOSYL-METHYLTRANSFERASE MRAW"/>
    <property type="match status" value="1"/>
</dbReference>
<comment type="function">
    <text evidence="6">Specifically methylates the N4 position of cytidine in position 1402 (C1402) of 16S rRNA.</text>
</comment>
<keyword evidence="2 6" id="KW-0698">rRNA processing</keyword>
<dbReference type="InterPro" id="IPR002903">
    <property type="entry name" value="RsmH"/>
</dbReference>